<organism evidence="15 16">
    <name type="scientific">Flavivirga aquimarina</name>
    <dbReference type="NCBI Taxonomy" id="2027862"/>
    <lineage>
        <taxon>Bacteria</taxon>
        <taxon>Pseudomonadati</taxon>
        <taxon>Bacteroidota</taxon>
        <taxon>Flavobacteriia</taxon>
        <taxon>Flavobacteriales</taxon>
        <taxon>Flavobacteriaceae</taxon>
        <taxon>Flavivirga</taxon>
    </lineage>
</organism>
<dbReference type="CDD" id="cd09603">
    <property type="entry name" value="M1_APN_like"/>
    <property type="match status" value="1"/>
</dbReference>
<evidence type="ECO:0000256" key="7">
    <source>
        <dbReference type="ARBA" id="ARBA00022670"/>
    </source>
</evidence>
<comment type="similarity">
    <text evidence="3">Belongs to the peptidase M1 family.</text>
</comment>
<dbReference type="Gene3D" id="1.10.390.10">
    <property type="entry name" value="Neutral Protease Domain 2"/>
    <property type="match status" value="1"/>
</dbReference>
<dbReference type="InterPro" id="IPR001930">
    <property type="entry name" value="Peptidase_M1"/>
</dbReference>
<name>A0ABT8W674_9FLAO</name>
<evidence type="ECO:0000256" key="9">
    <source>
        <dbReference type="ARBA" id="ARBA00022801"/>
    </source>
</evidence>
<feature type="chain" id="PRO_5046509527" description="Aminopeptidase N" evidence="12">
    <location>
        <begin position="19"/>
        <end position="661"/>
    </location>
</feature>
<comment type="caution">
    <text evidence="15">The sequence shown here is derived from an EMBL/GenBank/DDBJ whole genome shotgun (WGS) entry which is preliminary data.</text>
</comment>
<dbReference type="Gene3D" id="2.60.40.1730">
    <property type="entry name" value="tricorn interacting facor f3 domain"/>
    <property type="match status" value="1"/>
</dbReference>
<evidence type="ECO:0000313" key="15">
    <source>
        <dbReference type="EMBL" id="MDO5968620.1"/>
    </source>
</evidence>
<keyword evidence="10" id="KW-0862">Zinc</keyword>
<accession>A0ABT8W674</accession>
<dbReference type="PANTHER" id="PTHR11533">
    <property type="entry name" value="PROTEASE M1 ZINC METALLOPROTEASE"/>
    <property type="match status" value="1"/>
</dbReference>
<evidence type="ECO:0000256" key="3">
    <source>
        <dbReference type="ARBA" id="ARBA00010136"/>
    </source>
</evidence>
<proteinExistence type="inferred from homology"/>
<evidence type="ECO:0000256" key="1">
    <source>
        <dbReference type="ARBA" id="ARBA00000098"/>
    </source>
</evidence>
<keyword evidence="16" id="KW-1185">Reference proteome</keyword>
<dbReference type="EMBL" id="JAUOEK010000044">
    <property type="protein sequence ID" value="MDO5968620.1"/>
    <property type="molecule type" value="Genomic_DNA"/>
</dbReference>
<evidence type="ECO:0000256" key="11">
    <source>
        <dbReference type="ARBA" id="ARBA00023049"/>
    </source>
</evidence>
<evidence type="ECO:0000259" key="13">
    <source>
        <dbReference type="Pfam" id="PF01433"/>
    </source>
</evidence>
<keyword evidence="8" id="KW-0479">Metal-binding</keyword>
<keyword evidence="12" id="KW-0732">Signal</keyword>
<evidence type="ECO:0000256" key="6">
    <source>
        <dbReference type="ARBA" id="ARBA00022438"/>
    </source>
</evidence>
<gene>
    <name evidence="15" type="ORF">Q4Q35_02260</name>
</gene>
<evidence type="ECO:0000256" key="12">
    <source>
        <dbReference type="SAM" id="SignalP"/>
    </source>
</evidence>
<keyword evidence="6 15" id="KW-0031">Aminopeptidase</keyword>
<evidence type="ECO:0000256" key="2">
    <source>
        <dbReference type="ARBA" id="ARBA00001947"/>
    </source>
</evidence>
<comment type="cofactor">
    <cofactor evidence="2">
        <name>Zn(2+)</name>
        <dbReference type="ChEBI" id="CHEBI:29105"/>
    </cofactor>
</comment>
<protein>
    <recommendedName>
        <fullName evidence="5">Aminopeptidase N</fullName>
        <ecNumber evidence="4">3.4.11.2</ecNumber>
    </recommendedName>
</protein>
<keyword evidence="9 15" id="KW-0378">Hydrolase</keyword>
<reference evidence="15" key="1">
    <citation type="submission" date="2023-07" db="EMBL/GenBank/DDBJ databases">
        <title>Two novel species in the genus Flavivirga.</title>
        <authorList>
            <person name="Kwon K."/>
        </authorList>
    </citation>
    <scope>NUCLEOTIDE SEQUENCE</scope>
    <source>
        <strain evidence="15">KCTC 52353</strain>
    </source>
</reference>
<dbReference type="InterPro" id="IPR042097">
    <property type="entry name" value="Aminopeptidase_N-like_N_sf"/>
</dbReference>
<keyword evidence="11" id="KW-0482">Metalloprotease</keyword>
<sequence>MKLKFALLFLFINSIATSQQTEYVDFKNCKAEIDFDISQNKVSGKITYKFDVLQDVDSIYLDAVSMRFIDVKLFSDKIKSDSIYRGMVSNHHDNKKLWLIHDFKKGKQFRLSFRYFANPKKAMYFIGWEDPSKDSGQVWTQGQGKYTSNWLPSIDDMNDKVTFDLTVTFNKDYEVIANGKLINTEDSFGEKKWHYDMQQPMSSYLVALAIGKYCKKTETSKSGIPLEMYYYPEDSLKVEPTYRYTKHMFDFLEEEIGVPYPWQNYKQVPVKDFLYAGMENTSATIFSDAFVVDSIAFVDKNYVNVNAHELAHQWFGDLVTETSGTHHWLQEGFATYYALLAERDVFGDNYYYWRLYEYAQELLDQDKAGQSTSLLDPKSSSTTFYKKGAWVLHLLREKIGDKAFKTAVKNYLNKNQFKNVETDDFINEIEQVSGKRFDVFVVDWLKTEKFHYDEALESLKKSVFIQEYLMVDCEVYTSKCKDYIASGISDEAKIKVISQISEKLQKEDFKNPVKVRQAIAKTLFKVPEALKGSYETLLDDASYITIEAALFGLWNSFPEERKKYLDKTKGIQGFNDKNIRILWLTLALVTNDFEPENNVLFFNELLDYTSSKYGFEVRMNAFSYLKRISACGEECQGNLEQATKHHSWQFSKFAKEMLKAK</sequence>
<feature type="domain" description="Peptidase M1 membrane alanine aminopeptidase" evidence="13">
    <location>
        <begin position="244"/>
        <end position="444"/>
    </location>
</feature>
<dbReference type="Pfam" id="PF01433">
    <property type="entry name" value="Peptidase_M1"/>
    <property type="match status" value="1"/>
</dbReference>
<dbReference type="PRINTS" id="PR00756">
    <property type="entry name" value="ALADIPTASE"/>
</dbReference>
<dbReference type="Pfam" id="PF17900">
    <property type="entry name" value="Peptidase_M1_N"/>
    <property type="match status" value="1"/>
</dbReference>
<dbReference type="RefSeq" id="WP_303276297.1">
    <property type="nucleotide sequence ID" value="NZ_JAUOEK010000044.1"/>
</dbReference>
<comment type="catalytic activity">
    <reaction evidence="1">
        <text>Release of an N-terminal amino acid, Xaa-|-Yaa- from a peptide, amide or arylamide. Xaa is preferably Ala, but may be most amino acids including Pro (slow action). When a terminal hydrophobic residue is followed by a prolyl residue, the two may be released as an intact Xaa-Pro dipeptide.</text>
        <dbReference type="EC" id="3.4.11.2"/>
    </reaction>
</comment>
<evidence type="ECO:0000313" key="16">
    <source>
        <dbReference type="Proteomes" id="UP001176883"/>
    </source>
</evidence>
<dbReference type="InterPro" id="IPR014782">
    <property type="entry name" value="Peptidase_M1_dom"/>
</dbReference>
<evidence type="ECO:0000259" key="14">
    <source>
        <dbReference type="Pfam" id="PF17900"/>
    </source>
</evidence>
<dbReference type="InterPro" id="IPR027268">
    <property type="entry name" value="Peptidase_M4/M1_CTD_sf"/>
</dbReference>
<evidence type="ECO:0000256" key="4">
    <source>
        <dbReference type="ARBA" id="ARBA00012564"/>
    </source>
</evidence>
<dbReference type="Proteomes" id="UP001176883">
    <property type="component" value="Unassembled WGS sequence"/>
</dbReference>
<dbReference type="InterPro" id="IPR045357">
    <property type="entry name" value="Aminopeptidase_N-like_N"/>
</dbReference>
<feature type="signal peptide" evidence="12">
    <location>
        <begin position="1"/>
        <end position="18"/>
    </location>
</feature>
<dbReference type="EC" id="3.4.11.2" evidence="4"/>
<evidence type="ECO:0000256" key="8">
    <source>
        <dbReference type="ARBA" id="ARBA00022723"/>
    </source>
</evidence>
<keyword evidence="7" id="KW-0645">Protease</keyword>
<dbReference type="SUPFAM" id="SSF63737">
    <property type="entry name" value="Leukotriene A4 hydrolase N-terminal domain"/>
    <property type="match status" value="1"/>
</dbReference>
<evidence type="ECO:0000256" key="5">
    <source>
        <dbReference type="ARBA" id="ARBA00015611"/>
    </source>
</evidence>
<feature type="domain" description="Aminopeptidase N-like N-terminal" evidence="14">
    <location>
        <begin position="33"/>
        <end position="205"/>
    </location>
</feature>
<evidence type="ECO:0000256" key="10">
    <source>
        <dbReference type="ARBA" id="ARBA00022833"/>
    </source>
</evidence>
<dbReference type="PANTHER" id="PTHR11533:SF174">
    <property type="entry name" value="PUROMYCIN-SENSITIVE AMINOPEPTIDASE-RELATED"/>
    <property type="match status" value="1"/>
</dbReference>
<dbReference type="SUPFAM" id="SSF55486">
    <property type="entry name" value="Metalloproteases ('zincins'), catalytic domain"/>
    <property type="match status" value="1"/>
</dbReference>
<dbReference type="GO" id="GO:0004177">
    <property type="term" value="F:aminopeptidase activity"/>
    <property type="evidence" value="ECO:0007669"/>
    <property type="project" value="UniProtKB-KW"/>
</dbReference>
<dbReference type="InterPro" id="IPR050344">
    <property type="entry name" value="Peptidase_M1_aminopeptidases"/>
</dbReference>